<dbReference type="EMBL" id="LAZR01007134">
    <property type="protein sequence ID" value="KKM87223.1"/>
    <property type="molecule type" value="Genomic_DNA"/>
</dbReference>
<sequence>MSDNKKRGLYAKYRPVERTDGRSAPGEKHHGCEYFVLDLTHDPHALPAIQAYANSCGADYPQLAVDILDRARGGGTTE</sequence>
<proteinExistence type="predicted"/>
<evidence type="ECO:0000313" key="2">
    <source>
        <dbReference type="EMBL" id="KKM87223.1"/>
    </source>
</evidence>
<feature type="compositionally biased region" description="Basic and acidic residues" evidence="1">
    <location>
        <begin position="14"/>
        <end position="27"/>
    </location>
</feature>
<accession>A0A0F9KZV0</accession>
<reference evidence="2" key="1">
    <citation type="journal article" date="2015" name="Nature">
        <title>Complex archaea that bridge the gap between prokaryotes and eukaryotes.</title>
        <authorList>
            <person name="Spang A."/>
            <person name="Saw J.H."/>
            <person name="Jorgensen S.L."/>
            <person name="Zaremba-Niedzwiedzka K."/>
            <person name="Martijn J."/>
            <person name="Lind A.E."/>
            <person name="van Eijk R."/>
            <person name="Schleper C."/>
            <person name="Guy L."/>
            <person name="Ettema T.J."/>
        </authorList>
    </citation>
    <scope>NUCLEOTIDE SEQUENCE</scope>
</reference>
<protein>
    <submittedName>
        <fullName evidence="2">Uncharacterized protein</fullName>
    </submittedName>
</protein>
<dbReference type="AlphaFoldDB" id="A0A0F9KZV0"/>
<evidence type="ECO:0000256" key="1">
    <source>
        <dbReference type="SAM" id="MobiDB-lite"/>
    </source>
</evidence>
<name>A0A0F9KZV0_9ZZZZ</name>
<gene>
    <name evidence="2" type="ORF">LCGC14_1271110</name>
</gene>
<organism evidence="2">
    <name type="scientific">marine sediment metagenome</name>
    <dbReference type="NCBI Taxonomy" id="412755"/>
    <lineage>
        <taxon>unclassified sequences</taxon>
        <taxon>metagenomes</taxon>
        <taxon>ecological metagenomes</taxon>
    </lineage>
</organism>
<feature type="region of interest" description="Disordered" evidence="1">
    <location>
        <begin position="1"/>
        <end position="27"/>
    </location>
</feature>
<comment type="caution">
    <text evidence="2">The sequence shown here is derived from an EMBL/GenBank/DDBJ whole genome shotgun (WGS) entry which is preliminary data.</text>
</comment>